<feature type="compositionally biased region" description="Low complexity" evidence="8">
    <location>
        <begin position="434"/>
        <end position="446"/>
    </location>
</feature>
<evidence type="ECO:0000256" key="7">
    <source>
        <dbReference type="ARBA" id="ARBA00023242"/>
    </source>
</evidence>
<keyword evidence="3" id="KW-0221">Differentiation</keyword>
<dbReference type="PANTHER" id="PTHR19290:SF162">
    <property type="entry name" value="TRANSCRIPTION FACTOR ATOH7"/>
    <property type="match status" value="1"/>
</dbReference>
<name>A0A8B7NP37_HYAAZ</name>
<dbReference type="GO" id="GO:0045944">
    <property type="term" value="P:positive regulation of transcription by RNA polymerase II"/>
    <property type="evidence" value="ECO:0007669"/>
    <property type="project" value="TreeGrafter"/>
</dbReference>
<proteinExistence type="predicted"/>
<feature type="domain" description="BHLH" evidence="9">
    <location>
        <begin position="483"/>
        <end position="535"/>
    </location>
</feature>
<reference evidence="11" key="1">
    <citation type="submission" date="2025-08" db="UniProtKB">
        <authorList>
            <consortium name="RefSeq"/>
        </authorList>
    </citation>
    <scope>IDENTIFICATION</scope>
    <source>
        <tissue evidence="11">Whole organism</tissue>
    </source>
</reference>
<dbReference type="AlphaFoldDB" id="A0A8B7NP37"/>
<organism evidence="10 11">
    <name type="scientific">Hyalella azteca</name>
    <name type="common">Amphipod</name>
    <dbReference type="NCBI Taxonomy" id="294128"/>
    <lineage>
        <taxon>Eukaryota</taxon>
        <taxon>Metazoa</taxon>
        <taxon>Ecdysozoa</taxon>
        <taxon>Arthropoda</taxon>
        <taxon>Crustacea</taxon>
        <taxon>Multicrustacea</taxon>
        <taxon>Malacostraca</taxon>
        <taxon>Eumalacostraca</taxon>
        <taxon>Peracarida</taxon>
        <taxon>Amphipoda</taxon>
        <taxon>Senticaudata</taxon>
        <taxon>Talitrida</taxon>
        <taxon>Talitroidea</taxon>
        <taxon>Hyalellidae</taxon>
        <taxon>Hyalella</taxon>
    </lineage>
</organism>
<dbReference type="PANTHER" id="PTHR19290">
    <property type="entry name" value="BASIC HELIX-LOOP-HELIX PROTEIN NEUROGENIN-RELATED"/>
    <property type="match status" value="1"/>
</dbReference>
<keyword evidence="2" id="KW-0217">Developmental protein</keyword>
<evidence type="ECO:0000256" key="3">
    <source>
        <dbReference type="ARBA" id="ARBA00022782"/>
    </source>
</evidence>
<dbReference type="PROSITE" id="PS50888">
    <property type="entry name" value="BHLH"/>
    <property type="match status" value="1"/>
</dbReference>
<evidence type="ECO:0000256" key="8">
    <source>
        <dbReference type="SAM" id="MobiDB-lite"/>
    </source>
</evidence>
<evidence type="ECO:0000256" key="6">
    <source>
        <dbReference type="ARBA" id="ARBA00023163"/>
    </source>
</evidence>
<keyword evidence="5" id="KW-0805">Transcription regulation</keyword>
<protein>
    <submittedName>
        <fullName evidence="11">Protein twist-like</fullName>
    </submittedName>
</protein>
<evidence type="ECO:0000256" key="5">
    <source>
        <dbReference type="ARBA" id="ARBA00023015"/>
    </source>
</evidence>
<dbReference type="InterPro" id="IPR036638">
    <property type="entry name" value="HLH_DNA-bd_sf"/>
</dbReference>
<dbReference type="RefSeq" id="XP_018015458.1">
    <property type="nucleotide sequence ID" value="XM_018159969.2"/>
</dbReference>
<dbReference type="Proteomes" id="UP000694843">
    <property type="component" value="Unplaced"/>
</dbReference>
<evidence type="ECO:0000259" key="9">
    <source>
        <dbReference type="PROSITE" id="PS50888"/>
    </source>
</evidence>
<dbReference type="CDD" id="cd11430">
    <property type="entry name" value="bHLH_TS_ATOH1_like"/>
    <property type="match status" value="1"/>
</dbReference>
<dbReference type="InterPro" id="IPR050359">
    <property type="entry name" value="bHLH_transcription_factors"/>
</dbReference>
<evidence type="ECO:0000313" key="11">
    <source>
        <dbReference type="RefSeq" id="XP_018015458.1"/>
    </source>
</evidence>
<dbReference type="GO" id="GO:0061564">
    <property type="term" value="P:axon development"/>
    <property type="evidence" value="ECO:0007669"/>
    <property type="project" value="TreeGrafter"/>
</dbReference>
<keyword evidence="7" id="KW-0539">Nucleus</keyword>
<feature type="compositionally biased region" description="Basic residues" evidence="8">
    <location>
        <begin position="458"/>
        <end position="475"/>
    </location>
</feature>
<dbReference type="GeneID" id="108672327"/>
<dbReference type="FunFam" id="4.10.280.10:FF:000025">
    <property type="entry name" value="protein atonal homolog 7"/>
    <property type="match status" value="1"/>
</dbReference>
<evidence type="ECO:0000313" key="10">
    <source>
        <dbReference type="Proteomes" id="UP000694843"/>
    </source>
</evidence>
<evidence type="ECO:0000256" key="1">
    <source>
        <dbReference type="ARBA" id="ARBA00004123"/>
    </source>
</evidence>
<dbReference type="GO" id="GO:0016360">
    <property type="term" value="P:sensory organ precursor cell fate determination"/>
    <property type="evidence" value="ECO:0007669"/>
    <property type="project" value="UniProtKB-ARBA"/>
</dbReference>
<dbReference type="Gene3D" id="4.10.280.10">
    <property type="entry name" value="Helix-loop-helix DNA-binding domain"/>
    <property type="match status" value="1"/>
</dbReference>
<dbReference type="SUPFAM" id="SSF47459">
    <property type="entry name" value="HLH, helix-loop-helix DNA-binding domain"/>
    <property type="match status" value="1"/>
</dbReference>
<accession>A0A8B7NP37</accession>
<evidence type="ECO:0000256" key="2">
    <source>
        <dbReference type="ARBA" id="ARBA00022473"/>
    </source>
</evidence>
<feature type="region of interest" description="Disordered" evidence="8">
    <location>
        <begin position="434"/>
        <end position="484"/>
    </location>
</feature>
<dbReference type="GO" id="GO:0005634">
    <property type="term" value="C:nucleus"/>
    <property type="evidence" value="ECO:0007669"/>
    <property type="project" value="UniProtKB-SubCell"/>
</dbReference>
<dbReference type="SMART" id="SM00353">
    <property type="entry name" value="HLH"/>
    <property type="match status" value="1"/>
</dbReference>
<dbReference type="InterPro" id="IPR011598">
    <property type="entry name" value="bHLH_dom"/>
</dbReference>
<dbReference type="GO" id="GO:0000981">
    <property type="term" value="F:DNA-binding transcription factor activity, RNA polymerase II-specific"/>
    <property type="evidence" value="ECO:0007669"/>
    <property type="project" value="TreeGrafter"/>
</dbReference>
<keyword evidence="10" id="KW-1185">Reference proteome</keyword>
<evidence type="ECO:0000256" key="4">
    <source>
        <dbReference type="ARBA" id="ARBA00022902"/>
    </source>
</evidence>
<dbReference type="OrthoDB" id="10039134at2759"/>
<dbReference type="GO" id="GO:0070888">
    <property type="term" value="F:E-box binding"/>
    <property type="evidence" value="ECO:0007669"/>
    <property type="project" value="TreeGrafter"/>
</dbReference>
<sequence>MIATMDKYFFPEDDNFLGPASGLISLMDSTEPAERGSVEKPTNDGFLVTEPEAYELTVIGESYPVSEYPQYPTPTELNHEHSYPDSGIDIRPDNSTKPENVIQLVENETMCEEKLQVEKARDVATQPLRSQGMDSFLPPAFTFTSGSTHPIPLTSLSDPFESDCLPIHHNGSQHEKLDYSFISSQSSAYNNSEKEQRTVEMPKHIHKDHHTSFFGIVELNNNITIKTSNLGVTESERHSLYELTPPAEETLDLDKVMSLPSQTNPPQPNHIPVDDAHNMHNPFSEHIIQQHCQPQAQILENSQQDFEHQKLEPQQPIPIYEQELQQIGPHRPSPVQQQLSQQDQLAMHSLRYSGFVNENTTSVMTNSGLINSPALEDVPVHHVIPHLNRQPPQKHMPTFDQTFEGQYSMEMQSDFPLKGVPIIEHDLNDLNFSHPSLPSGLLHPPSNVTPPAPQHSKNPTHRQCPKPTRRRRHRAPPKEVVKTRRVQANARERRRMHGLNDAFERLREVVPCLGSDRKLSKFETLQMAQTYISALQELLRSTDEPPKR</sequence>
<dbReference type="KEGG" id="hazt:108672327"/>
<keyword evidence="6" id="KW-0804">Transcription</keyword>
<gene>
    <name evidence="11" type="primary">LOC108672327</name>
</gene>
<keyword evidence="4" id="KW-0524">Neurogenesis</keyword>
<dbReference type="GO" id="GO:0046982">
    <property type="term" value="F:protein heterodimerization activity"/>
    <property type="evidence" value="ECO:0007669"/>
    <property type="project" value="UniProtKB-ARBA"/>
</dbReference>
<dbReference type="Pfam" id="PF00010">
    <property type="entry name" value="HLH"/>
    <property type="match status" value="1"/>
</dbReference>
<comment type="subcellular location">
    <subcellularLocation>
        <location evidence="1">Nucleus</location>
    </subcellularLocation>
</comment>